<reference evidence="5 6" key="1">
    <citation type="journal article" date="2018" name="Sci. Rep.">
        <title>Comparative genomics provides insights into the lifestyle and reveals functional heterogeneity of dark septate endophytic fungi.</title>
        <authorList>
            <person name="Knapp D.G."/>
            <person name="Nemeth J.B."/>
            <person name="Barry K."/>
            <person name="Hainaut M."/>
            <person name="Henrissat B."/>
            <person name="Johnson J."/>
            <person name="Kuo A."/>
            <person name="Lim J.H.P."/>
            <person name="Lipzen A."/>
            <person name="Nolan M."/>
            <person name="Ohm R.A."/>
            <person name="Tamas L."/>
            <person name="Grigoriev I.V."/>
            <person name="Spatafora J.W."/>
            <person name="Nagy L.G."/>
            <person name="Kovacs G.M."/>
        </authorList>
    </citation>
    <scope>NUCLEOTIDE SEQUENCE [LARGE SCALE GENOMIC DNA]</scope>
    <source>
        <strain evidence="5 6">DSE2036</strain>
    </source>
</reference>
<keyword evidence="6" id="KW-1185">Reference proteome</keyword>
<evidence type="ECO:0000256" key="3">
    <source>
        <dbReference type="ARBA" id="ARBA00049194"/>
    </source>
</evidence>
<dbReference type="PROSITE" id="PS00070">
    <property type="entry name" value="ALDEHYDE_DEHYDR_CYS"/>
    <property type="match status" value="1"/>
</dbReference>
<dbReference type="Pfam" id="PF00171">
    <property type="entry name" value="Aldedh"/>
    <property type="match status" value="1"/>
</dbReference>
<accession>A0A2V1CYW8</accession>
<sequence length="279" mass="29904">ATAIAVGCTVVYKPSEKSPIGLLQLGDLVREAGFPPGVINILSGGGKTGAMLASHMNINKISFTGSLLTGKKIQEAAAQSGQACVAASRVFVHENIASTFIEQLKARFEQISQAIGSPLDPRIVFGPLADTIQFKRVMSFLEIGKQEAELITGGQRHGYSKNGLYVEPTIFLNPKDDARIYREEIFGPVLAIRTFKTEEEAVQLANDTTFGLSACIYTASTSRALRIAKQIDAGNVNINSSQTFHIAAPFGGYKQSGLGREGGRQGLMRLVEAKTISIK</sequence>
<gene>
    <name evidence="5" type="ORF">DM02DRAFT_708306</name>
</gene>
<evidence type="ECO:0000256" key="2">
    <source>
        <dbReference type="ARBA" id="ARBA00024226"/>
    </source>
</evidence>
<evidence type="ECO:0000256" key="1">
    <source>
        <dbReference type="ARBA" id="ARBA00023002"/>
    </source>
</evidence>
<dbReference type="InterPro" id="IPR015590">
    <property type="entry name" value="Aldehyde_DH_dom"/>
</dbReference>
<dbReference type="GO" id="GO:0004029">
    <property type="term" value="F:aldehyde dehydrogenase (NAD+) activity"/>
    <property type="evidence" value="ECO:0007669"/>
    <property type="project" value="UniProtKB-EC"/>
</dbReference>
<dbReference type="SUPFAM" id="SSF53720">
    <property type="entry name" value="ALDH-like"/>
    <property type="match status" value="1"/>
</dbReference>
<feature type="non-terminal residue" evidence="5">
    <location>
        <position position="1"/>
    </location>
</feature>
<dbReference type="AlphaFoldDB" id="A0A2V1CYW8"/>
<dbReference type="EC" id="1.2.1.3" evidence="2"/>
<feature type="domain" description="Aldehyde dehydrogenase" evidence="4">
    <location>
        <begin position="78"/>
        <end position="276"/>
    </location>
</feature>
<evidence type="ECO:0000313" key="5">
    <source>
        <dbReference type="EMBL" id="PVH90930.1"/>
    </source>
</evidence>
<protein>
    <recommendedName>
        <fullName evidence="2">aldehyde dehydrogenase (NAD(+))</fullName>
        <ecNumber evidence="2">1.2.1.3</ecNumber>
    </recommendedName>
</protein>
<dbReference type="Gene3D" id="3.40.309.10">
    <property type="entry name" value="Aldehyde Dehydrogenase, Chain A, domain 2"/>
    <property type="match status" value="1"/>
</dbReference>
<dbReference type="InterPro" id="IPR016162">
    <property type="entry name" value="Ald_DH_N"/>
</dbReference>
<dbReference type="STRING" id="97972.A0A2V1CYW8"/>
<dbReference type="Proteomes" id="UP000244855">
    <property type="component" value="Unassembled WGS sequence"/>
</dbReference>
<organism evidence="5 6">
    <name type="scientific">Periconia macrospinosa</name>
    <dbReference type="NCBI Taxonomy" id="97972"/>
    <lineage>
        <taxon>Eukaryota</taxon>
        <taxon>Fungi</taxon>
        <taxon>Dikarya</taxon>
        <taxon>Ascomycota</taxon>
        <taxon>Pezizomycotina</taxon>
        <taxon>Dothideomycetes</taxon>
        <taxon>Pleosporomycetidae</taxon>
        <taxon>Pleosporales</taxon>
        <taxon>Massarineae</taxon>
        <taxon>Periconiaceae</taxon>
        <taxon>Periconia</taxon>
    </lineage>
</organism>
<comment type="catalytic activity">
    <reaction evidence="3">
        <text>an aldehyde + NAD(+) + H2O = a carboxylate + NADH + 2 H(+)</text>
        <dbReference type="Rhea" id="RHEA:16185"/>
        <dbReference type="ChEBI" id="CHEBI:15377"/>
        <dbReference type="ChEBI" id="CHEBI:15378"/>
        <dbReference type="ChEBI" id="CHEBI:17478"/>
        <dbReference type="ChEBI" id="CHEBI:29067"/>
        <dbReference type="ChEBI" id="CHEBI:57540"/>
        <dbReference type="ChEBI" id="CHEBI:57945"/>
        <dbReference type="EC" id="1.2.1.3"/>
    </reaction>
</comment>
<dbReference type="PANTHER" id="PTHR42804">
    <property type="entry name" value="ALDEHYDE DEHYDROGENASE"/>
    <property type="match status" value="1"/>
</dbReference>
<dbReference type="InterPro" id="IPR016160">
    <property type="entry name" value="Ald_DH_CS_CYS"/>
</dbReference>
<proteinExistence type="predicted"/>
<evidence type="ECO:0000313" key="6">
    <source>
        <dbReference type="Proteomes" id="UP000244855"/>
    </source>
</evidence>
<dbReference type="InterPro" id="IPR016163">
    <property type="entry name" value="Ald_DH_C"/>
</dbReference>
<dbReference type="InterPro" id="IPR016161">
    <property type="entry name" value="Ald_DH/histidinol_DH"/>
</dbReference>
<dbReference type="Gene3D" id="3.40.605.10">
    <property type="entry name" value="Aldehyde Dehydrogenase, Chain A, domain 1"/>
    <property type="match status" value="2"/>
</dbReference>
<keyword evidence="1" id="KW-0560">Oxidoreductase</keyword>
<dbReference type="PANTHER" id="PTHR42804:SF1">
    <property type="entry name" value="ALDEHYDE DEHYDROGENASE-RELATED"/>
    <property type="match status" value="1"/>
</dbReference>
<dbReference type="EMBL" id="KZ806031">
    <property type="protein sequence ID" value="PVH90930.1"/>
    <property type="molecule type" value="Genomic_DNA"/>
</dbReference>
<name>A0A2V1CYW8_9PLEO</name>
<dbReference type="OrthoDB" id="310895at2759"/>
<evidence type="ECO:0000259" key="4">
    <source>
        <dbReference type="Pfam" id="PF00171"/>
    </source>
</evidence>